<dbReference type="Proteomes" id="UP000305267">
    <property type="component" value="Unassembled WGS sequence"/>
</dbReference>
<accession>A0A5C4LDR5</accession>
<proteinExistence type="predicted"/>
<evidence type="ECO:0000313" key="3">
    <source>
        <dbReference type="Proteomes" id="UP000305267"/>
    </source>
</evidence>
<feature type="region of interest" description="Disordered" evidence="1">
    <location>
        <begin position="80"/>
        <end position="100"/>
    </location>
</feature>
<dbReference type="RefSeq" id="WP_139037938.1">
    <property type="nucleotide sequence ID" value="NZ_VDDA01000011.1"/>
</dbReference>
<protein>
    <submittedName>
        <fullName evidence="2">Uncharacterized protein</fullName>
    </submittedName>
</protein>
<comment type="caution">
    <text evidence="2">The sequence shown here is derived from an EMBL/GenBank/DDBJ whole genome shotgun (WGS) entry which is preliminary data.</text>
</comment>
<dbReference type="EMBL" id="VDDA01000011">
    <property type="protein sequence ID" value="TNC10864.1"/>
    <property type="molecule type" value="Genomic_DNA"/>
</dbReference>
<reference evidence="2 3" key="1">
    <citation type="submission" date="2019-06" db="EMBL/GenBank/DDBJ databases">
        <title>Genome of Methylobacterium sp. 17Sr1-39.</title>
        <authorList>
            <person name="Seo T."/>
        </authorList>
    </citation>
    <scope>NUCLEOTIDE SEQUENCE [LARGE SCALE GENOMIC DNA]</scope>
    <source>
        <strain evidence="2 3">17Sr1-39</strain>
    </source>
</reference>
<dbReference type="AlphaFoldDB" id="A0A5C4LDR5"/>
<sequence length="100" mass="10739">MTISESDLKALTDYVAELEAENDFLSRERLLLVGGPQALAKIAPGPILRHTGPIPEGCGIGNAGQLICLTHAAARKHSVRPEWFEPTPMKRARKPGGEGL</sequence>
<gene>
    <name evidence="2" type="ORF">FF100_22190</name>
</gene>
<evidence type="ECO:0000256" key="1">
    <source>
        <dbReference type="SAM" id="MobiDB-lite"/>
    </source>
</evidence>
<keyword evidence="3" id="KW-1185">Reference proteome</keyword>
<evidence type="ECO:0000313" key="2">
    <source>
        <dbReference type="EMBL" id="TNC10864.1"/>
    </source>
</evidence>
<name>A0A5C4LDR5_9HYPH</name>
<organism evidence="2 3">
    <name type="scientific">Methylobacterium terricola</name>
    <dbReference type="NCBI Taxonomy" id="2583531"/>
    <lineage>
        <taxon>Bacteria</taxon>
        <taxon>Pseudomonadati</taxon>
        <taxon>Pseudomonadota</taxon>
        <taxon>Alphaproteobacteria</taxon>
        <taxon>Hyphomicrobiales</taxon>
        <taxon>Methylobacteriaceae</taxon>
        <taxon>Methylobacterium</taxon>
    </lineage>
</organism>